<evidence type="ECO:0000313" key="3">
    <source>
        <dbReference type="Proteomes" id="UP001160130"/>
    </source>
</evidence>
<gene>
    <name evidence="2" type="ORF">M2272_002694</name>
</gene>
<accession>A0ABT6KZF9</accession>
<dbReference type="InterPro" id="IPR036435">
    <property type="entry name" value="Leukocidin/porin_MspA_sf"/>
</dbReference>
<name>A0ABT6KZF9_9MYCO</name>
<evidence type="ECO:0000313" key="2">
    <source>
        <dbReference type="EMBL" id="MDH6196054.1"/>
    </source>
</evidence>
<comment type="caution">
    <text evidence="2">The sequence shown here is derived from an EMBL/GenBank/DDBJ whole genome shotgun (WGS) entry which is preliminary data.</text>
</comment>
<dbReference type="SUPFAM" id="SSF56959">
    <property type="entry name" value="Leukocidin-like"/>
    <property type="match status" value="1"/>
</dbReference>
<keyword evidence="3" id="KW-1185">Reference proteome</keyword>
<protein>
    <recommendedName>
        <fullName evidence="4">S1 motif domain-containing protein</fullName>
    </recommendedName>
</protein>
<organism evidence="2 3">
    <name type="scientific">Mycolicibacterium frederiksbergense</name>
    <dbReference type="NCBI Taxonomy" id="117567"/>
    <lineage>
        <taxon>Bacteria</taxon>
        <taxon>Bacillati</taxon>
        <taxon>Actinomycetota</taxon>
        <taxon>Actinomycetes</taxon>
        <taxon>Mycobacteriales</taxon>
        <taxon>Mycobacteriaceae</taxon>
        <taxon>Mycolicibacterium</taxon>
    </lineage>
</organism>
<dbReference type="Gene3D" id="2.60.40.1650">
    <property type="entry name" value="Porin MspA (Ig-like beta-sandwich domain)"/>
    <property type="match status" value="1"/>
</dbReference>
<proteinExistence type="predicted"/>
<dbReference type="EMBL" id="JARXVE010000003">
    <property type="protein sequence ID" value="MDH6196054.1"/>
    <property type="molecule type" value="Genomic_DNA"/>
</dbReference>
<evidence type="ECO:0000256" key="1">
    <source>
        <dbReference type="ARBA" id="ARBA00022729"/>
    </source>
</evidence>
<dbReference type="Pfam" id="PF09203">
    <property type="entry name" value="MspA"/>
    <property type="match status" value="1"/>
</dbReference>
<sequence>MWLKPGDVITAQVSTKSFQSHEVRITVKDIHVKVDNCVGQSFLRSYAVLTSATADTDDVVAYYGVTKVV</sequence>
<dbReference type="Proteomes" id="UP001160130">
    <property type="component" value="Unassembled WGS sequence"/>
</dbReference>
<keyword evidence="1" id="KW-0732">Signal</keyword>
<dbReference type="InterPro" id="IPR015286">
    <property type="entry name" value="Porin_fam_mycobact-type"/>
</dbReference>
<dbReference type="RefSeq" id="WP_372517104.1">
    <property type="nucleotide sequence ID" value="NZ_JARXVE010000003.1"/>
</dbReference>
<evidence type="ECO:0008006" key="4">
    <source>
        <dbReference type="Google" id="ProtNLM"/>
    </source>
</evidence>
<reference evidence="2 3" key="1">
    <citation type="submission" date="2023-04" db="EMBL/GenBank/DDBJ databases">
        <title>Forest soil microbial communities from Buena Vista Peninsula, Colon Province, Panama.</title>
        <authorList>
            <person name="Bouskill N."/>
        </authorList>
    </citation>
    <scope>NUCLEOTIDE SEQUENCE [LARGE SCALE GENOMIC DNA]</scope>
    <source>
        <strain evidence="2 3">AC80</strain>
    </source>
</reference>